<keyword evidence="6" id="KW-0998">Cell outer membrane</keyword>
<evidence type="ECO:0000313" key="8">
    <source>
        <dbReference type="EMBL" id="NYF53436.1"/>
    </source>
</evidence>
<dbReference type="InterPro" id="IPR057601">
    <property type="entry name" value="Oar-like_b-barrel"/>
</dbReference>
<dbReference type="SUPFAM" id="SSF49452">
    <property type="entry name" value="Starch-binding domain-like"/>
    <property type="match status" value="1"/>
</dbReference>
<keyword evidence="3" id="KW-1134">Transmembrane beta strand</keyword>
<dbReference type="AlphaFoldDB" id="A0A7Y9NQ39"/>
<dbReference type="EMBL" id="JACCCV010000002">
    <property type="protein sequence ID" value="NYF53436.1"/>
    <property type="molecule type" value="Genomic_DNA"/>
</dbReference>
<comment type="subcellular location">
    <subcellularLocation>
        <location evidence="1">Cell outer membrane</location>
        <topology evidence="1">Multi-pass membrane protein</topology>
    </subcellularLocation>
</comment>
<keyword evidence="4" id="KW-0812">Transmembrane</keyword>
<dbReference type="GO" id="GO:0009279">
    <property type="term" value="C:cell outer membrane"/>
    <property type="evidence" value="ECO:0007669"/>
    <property type="project" value="UniProtKB-SubCell"/>
</dbReference>
<evidence type="ECO:0000313" key="9">
    <source>
        <dbReference type="Proteomes" id="UP000534186"/>
    </source>
</evidence>
<dbReference type="Proteomes" id="UP000534186">
    <property type="component" value="Unassembled WGS sequence"/>
</dbReference>
<dbReference type="InterPro" id="IPR036942">
    <property type="entry name" value="Beta-barrel_TonB_sf"/>
</dbReference>
<dbReference type="GO" id="GO:0044718">
    <property type="term" value="P:siderophore transmembrane transport"/>
    <property type="evidence" value="ECO:0007669"/>
    <property type="project" value="TreeGrafter"/>
</dbReference>
<keyword evidence="2" id="KW-0813">Transport</keyword>
<dbReference type="Gene3D" id="2.40.170.20">
    <property type="entry name" value="TonB-dependent receptor, beta-barrel domain"/>
    <property type="match status" value="1"/>
</dbReference>
<sequence length="1134" mass="119891">MTFGIDYRKFGSRLLVCTLSALIVGVGLSKPAAGQVSGATLSGEISDNSGAIVPGALVTAQNISNGSSRSAKTNDAGFYVIPNLLPGSYTVKVEATGFSTVLQEGLTLTVGAQQTYDGKLLPGKVSQTVIVTTIPPSIQSSSSGLNATVDSRTVRELPLNGRDWTSLATLEPGVVSIPNQATTGFSANKGNRGFGNQLSDGGHRANENTYRVNGMVTNDYSNAAPGGATGVNLGVDAIGEFSVLTANYTAEYGRTSGAVINAITKSGTNAVHGTAYFFDRDSIFDARNYFDGPQIPSFRRLQFGGSAGAPIYKDHSFIFVDYEGIRQSQSNSGTIHVPDAASRALAVPAIVPYLALWPVAPTSAPDINGIQSLNVSTPTHASENYVITRFDQKISNRDNLDATYFFDSGPQTQADPLNNAVHGVFSRRQLYTAEETHVFSPSFANTLRGGVSRIIGKINTPISGNAVATDAALAIAPGSKAPPQLPVAGLTTAYGLNGFNKFNHAWTSGQIYDDAFLTKGTHSIKLGFAFERMRYNVLEQLSPNGRMNTYSSLGKFLSNQADQLNALAPGGSTEVGLRESLFAGYVQDDWTVTKNFTLNLGLRYEATTKPTDSNTVPGYTVNGYTVAAAGFQEITTLVNCGASSTACGPVGVNSPISSNPTTKDFEPRVGFSWDPFSAGKTAVRGAFGMFDVLPLPYEFGLNTAATAPFQIIGTDPNATLGTGVIDGNVNFNRQKIRNRYIDIHPKRAAVYNWNVNIQQDLGQGFMMTLGYVGSRSLHLSAAADDINLVQGTVVSGVGLVFPCDPSSLSAGSTCANTQTGTRVDPNWGGGAGIRPVLFDGAASYEGLQSQLKKTADHGIQGQLSYTWSKCRDLSSAPVTGDTYLNSIAVPLLFNKQARIGACDFDIRQVLTGNFIWEIPAPNFSSSFANFAAHGWEVGSIVTAETGAPFTVTVGGGNDPLGTGFNGDYSMDFADVLPGCKPTGGKGLNYINTNCFTPPTAPLSLGVATAANPLGCAPNSFLNYSGPAAPAGRQFCSNVVGNSGRNSFYGPHLTTVDFSLFKNTKVPRISDTFNVQFRAEFFNILNHTNYLSPGFLNSFGQNNSAYDFDGTSLPTALNQTSSSSRQIQLGAKFVF</sequence>
<dbReference type="GO" id="GO:0030246">
    <property type="term" value="F:carbohydrate binding"/>
    <property type="evidence" value="ECO:0007669"/>
    <property type="project" value="InterPro"/>
</dbReference>
<evidence type="ECO:0000256" key="3">
    <source>
        <dbReference type="ARBA" id="ARBA00022452"/>
    </source>
</evidence>
<dbReference type="Gene3D" id="2.60.40.1120">
    <property type="entry name" value="Carboxypeptidase-like, regulatory domain"/>
    <property type="match status" value="1"/>
</dbReference>
<dbReference type="InterPro" id="IPR039426">
    <property type="entry name" value="TonB-dep_rcpt-like"/>
</dbReference>
<comment type="caution">
    <text evidence="8">The sequence shown here is derived from an EMBL/GenBank/DDBJ whole genome shotgun (WGS) entry which is preliminary data.</text>
</comment>
<dbReference type="PANTHER" id="PTHR30069">
    <property type="entry name" value="TONB-DEPENDENT OUTER MEMBRANE RECEPTOR"/>
    <property type="match status" value="1"/>
</dbReference>
<name>A0A7Y9NQ39_9BACT</name>
<evidence type="ECO:0000256" key="4">
    <source>
        <dbReference type="ARBA" id="ARBA00022692"/>
    </source>
</evidence>
<evidence type="ECO:0000259" key="7">
    <source>
        <dbReference type="Pfam" id="PF25183"/>
    </source>
</evidence>
<dbReference type="PANTHER" id="PTHR30069:SF46">
    <property type="entry name" value="OAR PROTEIN"/>
    <property type="match status" value="1"/>
</dbReference>
<dbReference type="SUPFAM" id="SSF56935">
    <property type="entry name" value="Porins"/>
    <property type="match status" value="1"/>
</dbReference>
<reference evidence="8 9" key="1">
    <citation type="submission" date="2020-07" db="EMBL/GenBank/DDBJ databases">
        <title>Genomic Encyclopedia of Type Strains, Phase IV (KMG-V): Genome sequencing to study the core and pangenomes of soil and plant-associated prokaryotes.</title>
        <authorList>
            <person name="Whitman W."/>
        </authorList>
    </citation>
    <scope>NUCLEOTIDE SEQUENCE [LARGE SCALE GENOMIC DNA]</scope>
    <source>
        <strain evidence="8 9">M8UP30</strain>
    </source>
</reference>
<accession>A0A7Y9NQ39</accession>
<dbReference type="Pfam" id="PF25183">
    <property type="entry name" value="OMP_b-brl_4"/>
    <property type="match status" value="1"/>
</dbReference>
<proteinExistence type="predicted"/>
<evidence type="ECO:0000256" key="2">
    <source>
        <dbReference type="ARBA" id="ARBA00022448"/>
    </source>
</evidence>
<dbReference type="GO" id="GO:0015344">
    <property type="term" value="F:siderophore uptake transmembrane transporter activity"/>
    <property type="evidence" value="ECO:0007669"/>
    <property type="project" value="TreeGrafter"/>
</dbReference>
<dbReference type="Pfam" id="PF13620">
    <property type="entry name" value="CarboxypepD_reg"/>
    <property type="match status" value="1"/>
</dbReference>
<evidence type="ECO:0000256" key="5">
    <source>
        <dbReference type="ARBA" id="ARBA00023136"/>
    </source>
</evidence>
<evidence type="ECO:0000256" key="6">
    <source>
        <dbReference type="ARBA" id="ARBA00023237"/>
    </source>
</evidence>
<feature type="domain" description="TonB-dependent transporter Oar-like beta-barrel" evidence="7">
    <location>
        <begin position="263"/>
        <end position="1104"/>
    </location>
</feature>
<gene>
    <name evidence="8" type="ORF">HDF12_003835</name>
</gene>
<dbReference type="InterPro" id="IPR013784">
    <property type="entry name" value="Carb-bd-like_fold"/>
</dbReference>
<evidence type="ECO:0000256" key="1">
    <source>
        <dbReference type="ARBA" id="ARBA00004571"/>
    </source>
</evidence>
<keyword evidence="5" id="KW-0472">Membrane</keyword>
<organism evidence="8 9">
    <name type="scientific">Tunturiibacter lichenicola</name>
    <dbReference type="NCBI Taxonomy" id="2051959"/>
    <lineage>
        <taxon>Bacteria</taxon>
        <taxon>Pseudomonadati</taxon>
        <taxon>Acidobacteriota</taxon>
        <taxon>Terriglobia</taxon>
        <taxon>Terriglobales</taxon>
        <taxon>Acidobacteriaceae</taxon>
        <taxon>Tunturiibacter</taxon>
    </lineage>
</organism>
<protein>
    <recommendedName>
        <fullName evidence="7">TonB-dependent transporter Oar-like beta-barrel domain-containing protein</fullName>
    </recommendedName>
</protein>